<gene>
    <name evidence="1" type="ORF">C4541_11640</name>
</gene>
<organism evidence="1 2">
    <name type="scientific">Candidatus Auribacter fodinae</name>
    <dbReference type="NCBI Taxonomy" id="2093366"/>
    <lineage>
        <taxon>Bacteria</taxon>
        <taxon>Pseudomonadati</taxon>
        <taxon>Candidatus Auribacterota</taxon>
        <taxon>Candidatus Auribacteria</taxon>
        <taxon>Candidatus Auribacterales</taxon>
        <taxon>Candidatus Auribacteraceae</taxon>
        <taxon>Candidatus Auribacter</taxon>
    </lineage>
</organism>
<dbReference type="Proteomes" id="UP000266426">
    <property type="component" value="Unassembled WGS sequence"/>
</dbReference>
<proteinExistence type="predicted"/>
<protein>
    <submittedName>
        <fullName evidence="1">YkgJ family cysteine cluster protein</fullName>
    </submittedName>
</protein>
<evidence type="ECO:0000313" key="2">
    <source>
        <dbReference type="Proteomes" id="UP000266426"/>
    </source>
</evidence>
<accession>A0A3A4QXC8</accession>
<name>A0A3A4QXC8_9BACT</name>
<dbReference type="EMBL" id="QZJZ01000091">
    <property type="protein sequence ID" value="RJP56776.1"/>
    <property type="molecule type" value="Genomic_DNA"/>
</dbReference>
<comment type="caution">
    <text evidence="1">The sequence shown here is derived from an EMBL/GenBank/DDBJ whole genome shotgun (WGS) entry which is preliminary data.</text>
</comment>
<reference evidence="1 2" key="1">
    <citation type="journal article" date="2017" name="ISME J.">
        <title>Energy and carbon metabolisms in a deep terrestrial subsurface fluid microbial community.</title>
        <authorList>
            <person name="Momper L."/>
            <person name="Jungbluth S.P."/>
            <person name="Lee M.D."/>
            <person name="Amend J.P."/>
        </authorList>
    </citation>
    <scope>NUCLEOTIDE SEQUENCE [LARGE SCALE GENOMIC DNA]</scope>
    <source>
        <strain evidence="1">SURF_26</strain>
    </source>
</reference>
<dbReference type="AlphaFoldDB" id="A0A3A4QXC8"/>
<evidence type="ECO:0000313" key="1">
    <source>
        <dbReference type="EMBL" id="RJP56776.1"/>
    </source>
</evidence>
<sequence length="113" mass="12991">MERIAKERGVALSVLPKKVIYDAVADTATVWDWFVDHDICPFLRGDNECTMYEDRPEICRMFPEIKNEQLFEIQKFVKDIQAVDLPYEVLVARAQDALVRAGVLCSELPKGMQ</sequence>
<dbReference type="InterPro" id="IPR005358">
    <property type="entry name" value="Puta_zinc/iron-chelating_dom"/>
</dbReference>
<dbReference type="Pfam" id="PF03692">
    <property type="entry name" value="CxxCxxCC"/>
    <property type="match status" value="1"/>
</dbReference>